<name>A0ABU1IJ25_9BACL</name>
<proteinExistence type="predicted"/>
<dbReference type="Proteomes" id="UP001185012">
    <property type="component" value="Unassembled WGS sequence"/>
</dbReference>
<sequence>MSENDDAEGVKDAYILIGKEKNSSFLKNRHKNKPIHPIDFDTVNASGKYFLYRREDQ</sequence>
<keyword evidence="2" id="KW-1185">Reference proteome</keyword>
<reference evidence="1 2" key="1">
    <citation type="submission" date="2023-07" db="EMBL/GenBank/DDBJ databases">
        <title>Genomic Encyclopedia of Type Strains, Phase IV (KMG-IV): sequencing the most valuable type-strain genomes for metagenomic binning, comparative biology and taxonomic classification.</title>
        <authorList>
            <person name="Goeker M."/>
        </authorList>
    </citation>
    <scope>NUCLEOTIDE SEQUENCE [LARGE SCALE GENOMIC DNA]</scope>
    <source>
        <strain evidence="1 2">DSM 45903</strain>
    </source>
</reference>
<dbReference type="RefSeq" id="WP_309862546.1">
    <property type="nucleotide sequence ID" value="NZ_JAVDQG010000002.1"/>
</dbReference>
<evidence type="ECO:0000313" key="1">
    <source>
        <dbReference type="EMBL" id="MDR6224779.1"/>
    </source>
</evidence>
<accession>A0ABU1IJ25</accession>
<protein>
    <submittedName>
        <fullName evidence="1">Uncharacterized protein</fullName>
    </submittedName>
</protein>
<gene>
    <name evidence="1" type="ORF">JOE21_000770</name>
</gene>
<comment type="caution">
    <text evidence="1">The sequence shown here is derived from an EMBL/GenBank/DDBJ whole genome shotgun (WGS) entry which is preliminary data.</text>
</comment>
<organism evidence="1 2">
    <name type="scientific">Desmospora profundinema</name>
    <dbReference type="NCBI Taxonomy" id="1571184"/>
    <lineage>
        <taxon>Bacteria</taxon>
        <taxon>Bacillati</taxon>
        <taxon>Bacillota</taxon>
        <taxon>Bacilli</taxon>
        <taxon>Bacillales</taxon>
        <taxon>Thermoactinomycetaceae</taxon>
        <taxon>Desmospora</taxon>
    </lineage>
</organism>
<evidence type="ECO:0000313" key="2">
    <source>
        <dbReference type="Proteomes" id="UP001185012"/>
    </source>
</evidence>
<dbReference type="EMBL" id="JAVDQG010000002">
    <property type="protein sequence ID" value="MDR6224779.1"/>
    <property type="molecule type" value="Genomic_DNA"/>
</dbReference>